<keyword evidence="2" id="KW-1185">Reference proteome</keyword>
<reference evidence="2" key="1">
    <citation type="journal article" date="2017" name="Front. Plant Sci.">
        <title>Climate Clever Clovers: New Paradigm to Reduce the Environmental Footprint of Ruminants by Breeding Low Methanogenic Forages Utilizing Haplotype Variation.</title>
        <authorList>
            <person name="Kaur P."/>
            <person name="Appels R."/>
            <person name="Bayer P.E."/>
            <person name="Keeble-Gagnere G."/>
            <person name="Wang J."/>
            <person name="Hirakawa H."/>
            <person name="Shirasawa K."/>
            <person name="Vercoe P."/>
            <person name="Stefanova K."/>
            <person name="Durmic Z."/>
            <person name="Nichols P."/>
            <person name="Revell C."/>
            <person name="Isobe S.N."/>
            <person name="Edwards D."/>
            <person name="Erskine W."/>
        </authorList>
    </citation>
    <scope>NUCLEOTIDE SEQUENCE [LARGE SCALE GENOMIC DNA]</scope>
    <source>
        <strain evidence="2">cv. Daliak</strain>
    </source>
</reference>
<evidence type="ECO:0000313" key="2">
    <source>
        <dbReference type="Proteomes" id="UP000242715"/>
    </source>
</evidence>
<sequence length="113" mass="12483">MDLVFAPKPHTLILKAPSSFHFLPTKFHSLRPLSASKNLKIQCELEEKINGSLSADFDARFVDRLIVSKEEPKICSATARNGEGKLIGINCQSECLSIVHISPNKEGNPLLQI</sequence>
<name>A0A2Z6LI51_TRISU</name>
<gene>
    <name evidence="1" type="ORF">TSUD_367800</name>
</gene>
<dbReference type="Proteomes" id="UP000242715">
    <property type="component" value="Unassembled WGS sequence"/>
</dbReference>
<dbReference type="EMBL" id="DF973164">
    <property type="protein sequence ID" value="GAU16833.1"/>
    <property type="molecule type" value="Genomic_DNA"/>
</dbReference>
<evidence type="ECO:0000313" key="1">
    <source>
        <dbReference type="EMBL" id="GAU16833.1"/>
    </source>
</evidence>
<organism evidence="1 2">
    <name type="scientific">Trifolium subterraneum</name>
    <name type="common">Subterranean clover</name>
    <dbReference type="NCBI Taxonomy" id="3900"/>
    <lineage>
        <taxon>Eukaryota</taxon>
        <taxon>Viridiplantae</taxon>
        <taxon>Streptophyta</taxon>
        <taxon>Embryophyta</taxon>
        <taxon>Tracheophyta</taxon>
        <taxon>Spermatophyta</taxon>
        <taxon>Magnoliopsida</taxon>
        <taxon>eudicotyledons</taxon>
        <taxon>Gunneridae</taxon>
        <taxon>Pentapetalae</taxon>
        <taxon>rosids</taxon>
        <taxon>fabids</taxon>
        <taxon>Fabales</taxon>
        <taxon>Fabaceae</taxon>
        <taxon>Papilionoideae</taxon>
        <taxon>50 kb inversion clade</taxon>
        <taxon>NPAAA clade</taxon>
        <taxon>Hologalegina</taxon>
        <taxon>IRL clade</taxon>
        <taxon>Trifolieae</taxon>
        <taxon>Trifolium</taxon>
    </lineage>
</organism>
<protein>
    <submittedName>
        <fullName evidence="1">Uncharacterized protein</fullName>
    </submittedName>
</protein>
<proteinExistence type="predicted"/>
<accession>A0A2Z6LI51</accession>
<dbReference type="AlphaFoldDB" id="A0A2Z6LI51"/>